<feature type="region of interest" description="Disordered" evidence="10">
    <location>
        <begin position="49"/>
        <end position="73"/>
    </location>
</feature>
<keyword evidence="8 9" id="KW-0627">Porphyrin biosynthesis</keyword>
<evidence type="ECO:0000256" key="3">
    <source>
        <dbReference type="ARBA" id="ARBA00011738"/>
    </source>
</evidence>
<comment type="catalytic activity">
    <reaction evidence="9">
        <text>coproporphyrinogen III + O2 + 2 H(+) = protoporphyrinogen IX + 2 CO2 + 2 H2O</text>
        <dbReference type="Rhea" id="RHEA:18257"/>
        <dbReference type="ChEBI" id="CHEBI:15377"/>
        <dbReference type="ChEBI" id="CHEBI:15378"/>
        <dbReference type="ChEBI" id="CHEBI:15379"/>
        <dbReference type="ChEBI" id="CHEBI:16526"/>
        <dbReference type="ChEBI" id="CHEBI:57307"/>
        <dbReference type="ChEBI" id="CHEBI:57309"/>
        <dbReference type="EC" id="1.3.3.3"/>
    </reaction>
</comment>
<keyword evidence="5 9" id="KW-0479">Metal-binding</keyword>
<dbReference type="Gene3D" id="3.40.1500.10">
    <property type="entry name" value="Coproporphyrinogen III oxidase, aerobic"/>
    <property type="match status" value="1"/>
</dbReference>
<dbReference type="UniPathway" id="UPA00251">
    <property type="reaction ID" value="UER00322"/>
</dbReference>
<keyword evidence="12" id="KW-1185">Reference proteome</keyword>
<dbReference type="GO" id="GO:0005737">
    <property type="term" value="C:cytoplasm"/>
    <property type="evidence" value="ECO:0007669"/>
    <property type="project" value="UniProtKB-SubCell"/>
</dbReference>
<accession>A0A6M8HQF7</accession>
<dbReference type="InterPro" id="IPR036406">
    <property type="entry name" value="Coprogen_oxidase_aer_sf"/>
</dbReference>
<dbReference type="NCBIfam" id="NF003727">
    <property type="entry name" value="PRK05330.1"/>
    <property type="match status" value="1"/>
</dbReference>
<dbReference type="PANTHER" id="PTHR10755">
    <property type="entry name" value="COPROPORPHYRINOGEN III OXIDASE, MITOCHONDRIAL"/>
    <property type="match status" value="1"/>
</dbReference>
<feature type="binding site" evidence="9">
    <location>
        <position position="128"/>
    </location>
    <ligand>
        <name>substrate</name>
    </ligand>
</feature>
<evidence type="ECO:0000256" key="7">
    <source>
        <dbReference type="ARBA" id="ARBA00023133"/>
    </source>
</evidence>
<dbReference type="GO" id="GO:0046872">
    <property type="term" value="F:metal ion binding"/>
    <property type="evidence" value="ECO:0007669"/>
    <property type="project" value="UniProtKB-KW"/>
</dbReference>
<evidence type="ECO:0000256" key="4">
    <source>
        <dbReference type="ARBA" id="ARBA00022490"/>
    </source>
</evidence>
<feature type="binding site" evidence="9">
    <location>
        <begin position="292"/>
        <end position="294"/>
    </location>
    <ligand>
        <name>substrate</name>
    </ligand>
</feature>
<evidence type="ECO:0000256" key="10">
    <source>
        <dbReference type="SAM" id="MobiDB-lite"/>
    </source>
</evidence>
<evidence type="ECO:0000313" key="11">
    <source>
        <dbReference type="EMBL" id="QKE90699.1"/>
    </source>
</evidence>
<feature type="binding site" evidence="9">
    <location>
        <begin position="144"/>
        <end position="146"/>
    </location>
    <ligand>
        <name>substrate</name>
    </ligand>
</feature>
<evidence type="ECO:0000256" key="1">
    <source>
        <dbReference type="ARBA" id="ARBA00005168"/>
    </source>
</evidence>
<comment type="similarity">
    <text evidence="2 9">Belongs to the aerobic coproporphyrinogen-III oxidase family.</text>
</comment>
<feature type="site" description="Important for dimerization" evidence="9">
    <location>
        <position position="209"/>
    </location>
</feature>
<feature type="binding site" evidence="9">
    <location>
        <position position="142"/>
    </location>
    <ligand>
        <name>a divalent metal cation</name>
        <dbReference type="ChEBI" id="CHEBI:60240"/>
    </ligand>
</feature>
<dbReference type="Pfam" id="PF01218">
    <property type="entry name" value="Coprogen_oxidas"/>
    <property type="match status" value="1"/>
</dbReference>
<keyword evidence="7 9" id="KW-0350">Heme biosynthesis</keyword>
<dbReference type="RefSeq" id="WP_171835650.1">
    <property type="nucleotide sequence ID" value="NZ_CP053708.1"/>
</dbReference>
<dbReference type="PROSITE" id="PS01021">
    <property type="entry name" value="COPROGEN_OXIDASE"/>
    <property type="match status" value="1"/>
</dbReference>
<dbReference type="SUPFAM" id="SSF102886">
    <property type="entry name" value="Coproporphyrinogen III oxidase"/>
    <property type="match status" value="1"/>
</dbReference>
<evidence type="ECO:0000256" key="8">
    <source>
        <dbReference type="ARBA" id="ARBA00023244"/>
    </source>
</evidence>
<evidence type="ECO:0000256" key="9">
    <source>
        <dbReference type="HAMAP-Rule" id="MF_00333"/>
    </source>
</evidence>
<sequence>MTSTTDDIPSLPPAPADTSGRPPHEALKSAARAWFEGLRDRLCDTFEAIEREQDGPLSDRPPGTFERKPWSRLEDGAGGGGVIGLMRGRVFEKVGVNVSTVEGEFSPEFRSQIPGAEEDPRFWASGISLVAHMQSPLVPAAHFNTRMLITTKGWFGGGGDITPMRPEAQKSQADAIRFHDAFRVACEKHDPDYYPRFKEWCDRYFFLPHRNEPRGLGGIFYDRFFSGDADADFAFTRDVGEAFLGSYPGIVRDRMRQGWSEEEREHQLVRRGRYVEFNLIHDRGTLFGLKTGGNVEAILMSLPPEVRWP</sequence>
<dbReference type="FunFam" id="3.40.1500.10:FF:000005">
    <property type="entry name" value="Oxygen-dependent coproporphyrinogen-III oxidase"/>
    <property type="match status" value="1"/>
</dbReference>
<protein>
    <recommendedName>
        <fullName evidence="9">Oxygen-dependent coproporphyrinogen-III oxidase</fullName>
        <shortName evidence="9">CPO</shortName>
        <shortName evidence="9">Coprogen oxidase</shortName>
        <shortName evidence="9">Coproporphyrinogenase</shortName>
        <ecNumber evidence="9">1.3.3.3</ecNumber>
    </recommendedName>
</protein>
<dbReference type="PIRSF" id="PIRSF000166">
    <property type="entry name" value="Coproporphyri_ox"/>
    <property type="match status" value="1"/>
</dbReference>
<evidence type="ECO:0000256" key="6">
    <source>
        <dbReference type="ARBA" id="ARBA00023002"/>
    </source>
</evidence>
<keyword evidence="4 9" id="KW-0963">Cytoplasm</keyword>
<comment type="subcellular location">
    <subcellularLocation>
        <location evidence="9">Cytoplasm</location>
    </subcellularLocation>
</comment>
<dbReference type="PANTHER" id="PTHR10755:SF0">
    <property type="entry name" value="OXYGEN-DEPENDENT COPROPORPHYRINOGEN-III OXIDASE, MITOCHONDRIAL"/>
    <property type="match status" value="1"/>
</dbReference>
<evidence type="ECO:0000313" key="12">
    <source>
        <dbReference type="Proteomes" id="UP000500767"/>
    </source>
</evidence>
<dbReference type="InterPro" id="IPR018375">
    <property type="entry name" value="Coprogen_oxidase_CS"/>
</dbReference>
<gene>
    <name evidence="9 11" type="primary">hemF</name>
    <name evidence="11" type="ORF">HN018_12210</name>
</gene>
<feature type="active site" description="Proton donor" evidence="9">
    <location>
        <position position="142"/>
    </location>
</feature>
<dbReference type="InterPro" id="IPR001260">
    <property type="entry name" value="Coprogen_oxidase_aer"/>
</dbReference>
<dbReference type="AlphaFoldDB" id="A0A6M8HQF7"/>
<feature type="region of interest" description="Important for dimerization" evidence="9">
    <location>
        <begin position="274"/>
        <end position="309"/>
    </location>
</feature>
<name>A0A6M8HQF7_9PROT</name>
<dbReference type="EC" id="1.3.3.3" evidence="9"/>
<feature type="binding site" evidence="9">
    <location>
        <position position="179"/>
    </location>
    <ligand>
        <name>a divalent metal cation</name>
        <dbReference type="ChEBI" id="CHEBI:60240"/>
    </ligand>
</feature>
<dbReference type="KEGG" id="lck:HN018_12210"/>
<feature type="binding site" evidence="9">
    <location>
        <position position="132"/>
    </location>
    <ligand>
        <name>a divalent metal cation</name>
        <dbReference type="ChEBI" id="CHEBI:60240"/>
    </ligand>
</feature>
<comment type="subunit">
    <text evidence="3 9">Homodimer.</text>
</comment>
<evidence type="ECO:0000256" key="5">
    <source>
        <dbReference type="ARBA" id="ARBA00022723"/>
    </source>
</evidence>
<comment type="cofactor">
    <cofactor evidence="9">
        <name>a divalent metal cation</name>
        <dbReference type="ChEBI" id="CHEBI:60240"/>
    </cofactor>
</comment>
<dbReference type="GO" id="GO:0004109">
    <property type="term" value="F:coproporphyrinogen oxidase activity"/>
    <property type="evidence" value="ECO:0007669"/>
    <property type="project" value="UniProtKB-UniRule"/>
</dbReference>
<dbReference type="Proteomes" id="UP000500767">
    <property type="component" value="Chromosome"/>
</dbReference>
<keyword evidence="6 9" id="KW-0560">Oxidoreductase</keyword>
<dbReference type="HAMAP" id="MF_00333">
    <property type="entry name" value="Coprogen_oxidas"/>
    <property type="match status" value="1"/>
</dbReference>
<dbReference type="PRINTS" id="PR00073">
    <property type="entry name" value="COPRGNOXDASE"/>
</dbReference>
<feature type="binding site" evidence="9">
    <location>
        <position position="209"/>
    </location>
    <ligand>
        <name>a divalent metal cation</name>
        <dbReference type="ChEBI" id="CHEBI:60240"/>
    </ligand>
</feature>
<evidence type="ECO:0000256" key="2">
    <source>
        <dbReference type="ARBA" id="ARBA00010644"/>
    </source>
</evidence>
<comment type="pathway">
    <text evidence="1 9">Porphyrin-containing compound metabolism; protoporphyrin-IX biosynthesis; protoporphyrinogen-IX from coproporphyrinogen-III (O2 route): step 1/1.</text>
</comment>
<dbReference type="GO" id="GO:0006782">
    <property type="term" value="P:protoporphyrinogen IX biosynthetic process"/>
    <property type="evidence" value="ECO:0007669"/>
    <property type="project" value="UniProtKB-UniRule"/>
</dbReference>
<proteinExistence type="inferred from homology"/>
<feature type="region of interest" description="Disordered" evidence="10">
    <location>
        <begin position="1"/>
        <end position="26"/>
    </location>
</feature>
<comment type="function">
    <text evidence="9">Involved in the heme biosynthesis. Catalyzes the aerobic oxidative decarboxylation of propionate groups of rings A and B of coproporphyrinogen-III to yield the vinyl groups in protoporphyrinogen-IX.</text>
</comment>
<reference evidence="11 12" key="1">
    <citation type="journal article" date="2014" name="World J. Microbiol. Biotechnol.">
        <title>Biodiversity and physiological characteristics of Antarctic and Arctic lichens-associated bacteria.</title>
        <authorList>
            <person name="Lee Y.M."/>
            <person name="Kim E.H."/>
            <person name="Lee H.K."/>
            <person name="Hong S.G."/>
        </authorList>
    </citation>
    <scope>NUCLEOTIDE SEQUENCE [LARGE SCALE GENOMIC DNA]</scope>
    <source>
        <strain evidence="11 12">PAMC 26569</strain>
    </source>
</reference>
<organism evidence="11 12">
    <name type="scientific">Lichenicola cladoniae</name>
    <dbReference type="NCBI Taxonomy" id="1484109"/>
    <lineage>
        <taxon>Bacteria</taxon>
        <taxon>Pseudomonadati</taxon>
        <taxon>Pseudomonadota</taxon>
        <taxon>Alphaproteobacteria</taxon>
        <taxon>Acetobacterales</taxon>
        <taxon>Acetobacteraceae</taxon>
        <taxon>Lichenicola</taxon>
    </lineage>
</organism>
<dbReference type="GO" id="GO:0042803">
    <property type="term" value="F:protein homodimerization activity"/>
    <property type="evidence" value="ECO:0007669"/>
    <property type="project" value="UniProtKB-UniRule"/>
</dbReference>
<dbReference type="EMBL" id="CP053708">
    <property type="protein sequence ID" value="QKE90699.1"/>
    <property type="molecule type" value="Genomic_DNA"/>
</dbReference>